<organism evidence="2 3">
    <name type="scientific">Monosporascus cannonballus</name>
    <dbReference type="NCBI Taxonomy" id="155416"/>
    <lineage>
        <taxon>Eukaryota</taxon>
        <taxon>Fungi</taxon>
        <taxon>Dikarya</taxon>
        <taxon>Ascomycota</taxon>
        <taxon>Pezizomycotina</taxon>
        <taxon>Sordariomycetes</taxon>
        <taxon>Xylariomycetidae</taxon>
        <taxon>Xylariales</taxon>
        <taxon>Xylariales incertae sedis</taxon>
        <taxon>Monosporascus</taxon>
    </lineage>
</organism>
<evidence type="ECO:0008006" key="4">
    <source>
        <dbReference type="Google" id="ProtNLM"/>
    </source>
</evidence>
<feature type="compositionally biased region" description="Basic and acidic residues" evidence="1">
    <location>
        <begin position="93"/>
        <end position="108"/>
    </location>
</feature>
<dbReference type="Pfam" id="PF10346">
    <property type="entry name" value="Con-6"/>
    <property type="match status" value="2"/>
</dbReference>
<comment type="caution">
    <text evidence="2">The sequence shown here is derived from an EMBL/GenBank/DDBJ whole genome shotgun (WGS) entry which is preliminary data.</text>
</comment>
<name>A0ABY0HH79_9PEZI</name>
<feature type="compositionally biased region" description="Polar residues" evidence="1">
    <location>
        <begin position="1"/>
        <end position="11"/>
    </location>
</feature>
<dbReference type="PANTHER" id="PTHR36576:SF2">
    <property type="entry name" value="PROTEIN CON-6, PUTATIVE (AFU_ORTHOLOGUE AFUA_4G03615)-RELATED"/>
    <property type="match status" value="1"/>
</dbReference>
<dbReference type="PANTHER" id="PTHR36576">
    <property type="entry name" value="UPF0654 PROTEIN C11D3.01C-RELATED"/>
    <property type="match status" value="1"/>
</dbReference>
<dbReference type="InterPro" id="IPR018824">
    <property type="entry name" value="Conidiation-specific_6"/>
</dbReference>
<evidence type="ECO:0000313" key="3">
    <source>
        <dbReference type="Proteomes" id="UP000294003"/>
    </source>
</evidence>
<reference evidence="2 3" key="1">
    <citation type="submission" date="2018-06" db="EMBL/GenBank/DDBJ databases">
        <title>Complete Genomes of Monosporascus.</title>
        <authorList>
            <person name="Robinson A.J."/>
            <person name="Natvig D.O."/>
        </authorList>
    </citation>
    <scope>NUCLEOTIDE SEQUENCE [LARGE SCALE GENOMIC DNA]</scope>
    <source>
        <strain evidence="2 3">CBS 609.92</strain>
    </source>
</reference>
<keyword evidence="3" id="KW-1185">Reference proteome</keyword>
<evidence type="ECO:0000313" key="2">
    <source>
        <dbReference type="EMBL" id="RYO90401.1"/>
    </source>
</evidence>
<feature type="region of interest" description="Disordered" evidence="1">
    <location>
        <begin position="1"/>
        <end position="108"/>
    </location>
</feature>
<protein>
    <recommendedName>
        <fullName evidence="4">Conidiation protein 6</fullName>
    </recommendedName>
</protein>
<accession>A0ABY0HH79</accession>
<dbReference type="Proteomes" id="UP000294003">
    <property type="component" value="Unassembled WGS sequence"/>
</dbReference>
<dbReference type="EMBL" id="QJNS01000057">
    <property type="protein sequence ID" value="RYO90401.1"/>
    <property type="molecule type" value="Genomic_DNA"/>
</dbReference>
<evidence type="ECO:0000256" key="1">
    <source>
        <dbReference type="SAM" id="MobiDB-lite"/>
    </source>
</evidence>
<proteinExistence type="predicted"/>
<dbReference type="InterPro" id="IPR052670">
    <property type="entry name" value="UPF0654_domain"/>
</dbReference>
<gene>
    <name evidence="2" type="ORF">DL762_002731</name>
</gene>
<sequence length="108" mass="12116">MADQDNYSDIQQEVPKNMDERDPQNVLRGHKATISNPNTSDKAKEHSRAVLESYEEPYDARQSQSKSSDQSEKDPRNIARGLKASISNPGVSEEAKERAEEKLADLQS</sequence>